<protein>
    <submittedName>
        <fullName evidence="1">Uncharacterized protein</fullName>
    </submittedName>
</protein>
<organism evidence="1 2">
    <name type="scientific">Candidatus Gottesmanbacteria bacterium GW2011_GWB1_44_11c</name>
    <dbReference type="NCBI Taxonomy" id="1618447"/>
    <lineage>
        <taxon>Bacteria</taxon>
        <taxon>Candidatus Gottesmaniibacteriota</taxon>
    </lineage>
</organism>
<dbReference type="EMBL" id="LCHM01000084">
    <property type="protein sequence ID" value="KKT34103.1"/>
    <property type="molecule type" value="Genomic_DNA"/>
</dbReference>
<accession>A0A0G1GIE0</accession>
<dbReference type="Proteomes" id="UP000034617">
    <property type="component" value="Unassembled WGS sequence"/>
</dbReference>
<sequence length="211" mass="23190">MDTATTPKFFSADAISALFGPVQAPTAIEIFETSRARLADAKLAPIEMFDRFANRLPTDGTPFLLVPPQPKAVNNLDWTDLMARIELNGKVGQNYLAVGSLLDLDPIVSVQRMLVGLEDGRGRLNTKPSVSEANITAAGRFGYTVWTGYIHVVVFTEVLNHHYMDLIRSRCDSVCVPGLCLHDDEPTLSAFWVDDAYPFWGAPSFGSVIEN</sequence>
<evidence type="ECO:0000313" key="1">
    <source>
        <dbReference type="EMBL" id="KKT34103.1"/>
    </source>
</evidence>
<name>A0A0G1GIE0_9BACT</name>
<comment type="caution">
    <text evidence="1">The sequence shown here is derived from an EMBL/GenBank/DDBJ whole genome shotgun (WGS) entry which is preliminary data.</text>
</comment>
<reference evidence="1 2" key="1">
    <citation type="journal article" date="2015" name="Nature">
        <title>rRNA introns, odd ribosomes, and small enigmatic genomes across a large radiation of phyla.</title>
        <authorList>
            <person name="Brown C.T."/>
            <person name="Hug L.A."/>
            <person name="Thomas B.C."/>
            <person name="Sharon I."/>
            <person name="Castelle C.J."/>
            <person name="Singh A."/>
            <person name="Wilkins M.J."/>
            <person name="Williams K.H."/>
            <person name="Banfield J.F."/>
        </authorList>
    </citation>
    <scope>NUCLEOTIDE SEQUENCE [LARGE SCALE GENOMIC DNA]</scope>
</reference>
<proteinExistence type="predicted"/>
<dbReference type="AlphaFoldDB" id="A0A0G1GIE0"/>
<evidence type="ECO:0000313" key="2">
    <source>
        <dbReference type="Proteomes" id="UP000034617"/>
    </source>
</evidence>
<gene>
    <name evidence="1" type="ORF">UW22_C0084G0006</name>
</gene>